<accession>A0AAU8AXJ7</accession>
<protein>
    <submittedName>
        <fullName evidence="2">Tail protein</fullName>
    </submittedName>
</protein>
<evidence type="ECO:0000259" key="1">
    <source>
        <dbReference type="Pfam" id="PF24032"/>
    </source>
</evidence>
<dbReference type="EMBL" id="PP511443">
    <property type="protein sequence ID" value="XCD04314.1"/>
    <property type="molecule type" value="Genomic_DNA"/>
</dbReference>
<dbReference type="InterPro" id="IPR056937">
    <property type="entry name" value="YqbQ/XkdQ"/>
</dbReference>
<dbReference type="Pfam" id="PF24032">
    <property type="entry name" value="YQBQ"/>
    <property type="match status" value="1"/>
</dbReference>
<feature type="domain" description="YqbQ/XkdQ" evidence="1">
    <location>
        <begin position="26"/>
        <end position="319"/>
    </location>
</feature>
<evidence type="ECO:0000313" key="2">
    <source>
        <dbReference type="EMBL" id="XCD04314.1"/>
    </source>
</evidence>
<dbReference type="SUPFAM" id="SSF69279">
    <property type="entry name" value="Phage tail proteins"/>
    <property type="match status" value="1"/>
</dbReference>
<organism evidence="2">
    <name type="scientific">Dulem virus 37</name>
    <dbReference type="NCBI Taxonomy" id="3145755"/>
    <lineage>
        <taxon>Viruses</taxon>
        <taxon>Duplodnaviria</taxon>
        <taxon>Heunggongvirae</taxon>
        <taxon>Uroviricota</taxon>
        <taxon>Caudoviricetes</taxon>
    </lineage>
</organism>
<reference evidence="2" key="1">
    <citation type="submission" date="2024-03" db="EMBL/GenBank/DDBJ databases">
        <title>Diverse circular DNA viruses in blood, oral, and fecal samples of captive lemurs.</title>
        <authorList>
            <person name="Paietta E.N."/>
            <person name="Kraberger S."/>
            <person name="Lund M.C."/>
            <person name="Custer J.M."/>
            <person name="Vargas K.M."/>
            <person name="Ehmke E.E."/>
            <person name="Yoder A.D."/>
            <person name="Varsani A."/>
        </authorList>
    </citation>
    <scope>NUCLEOTIDE SEQUENCE</scope>
    <source>
        <strain evidence="2">Duke_22FF_208</strain>
    </source>
</reference>
<sequence>MADGISLIIVKGTQGYDVTQLVEQIVWRGRKGSSSRTLKVQLVDDDGYKHARSEIDVEAGHQCIFSYNGSELFRGIIMSQTQTQKKILTFTAYDNGIYLANNKDTFTYENKTATDVFKDCCTRFGLPMGEVAQCTYKIPELTKSKTTAFDAIADALSLDFDATGIRHYVSSDKGKLSLLTRRENILQWVIEVGQNLSTYSYTRSIEDIKTRVKLISKEGTTLAEKSNSALESKIGVFQEIDKPDESLTTAQINDLITSMLDEKSTPERTLSVDAIGITDVISGIGVYIIIPELNLERTFYVDEDTHTFEDNKHTMSLKLNYANDLSKETKTAEESTASKDYAVGDIVDFNGGSHYVSSTASSPTGGTRKSGKAKLTLIAKGAKHPYHLIGGAYNDVSGDCNVYGWVDAGTFS</sequence>
<proteinExistence type="predicted"/>
<name>A0AAU8AXJ7_9CAUD</name>